<sequence length="39" mass="4780">MFYGCYMGLKKSSTIQFYSDFMFVNFIKKFKTFNKVLLY</sequence>
<keyword evidence="1" id="KW-0614">Plasmid</keyword>
<dbReference type="EMBL" id="CP001519">
    <property type="protein sequence ID" value="ACN93380.1"/>
    <property type="molecule type" value="Genomic_DNA"/>
</dbReference>
<geneLocation type="plasmid" evidence="1 2">
    <name>SV1_lp17</name>
</geneLocation>
<proteinExistence type="predicted"/>
<evidence type="ECO:0000313" key="2">
    <source>
        <dbReference type="Proteomes" id="UP000006166"/>
    </source>
</evidence>
<dbReference type="AlphaFoldDB" id="A0A806C6R0"/>
<protein>
    <submittedName>
        <fullName evidence="1">Uncharacterized protein</fullName>
    </submittedName>
</protein>
<keyword evidence="2" id="KW-1185">Reference proteome</keyword>
<evidence type="ECO:0000313" key="1">
    <source>
        <dbReference type="EMBL" id="ACN93380.1"/>
    </source>
</evidence>
<gene>
    <name evidence="1" type="ORF">BSV1_D03</name>
</gene>
<organism evidence="1 2">
    <name type="scientific">Borreliella finlandensis</name>
    <dbReference type="NCBI Taxonomy" id="498741"/>
    <lineage>
        <taxon>Bacteria</taxon>
        <taxon>Pseudomonadati</taxon>
        <taxon>Spirochaetota</taxon>
        <taxon>Spirochaetia</taxon>
        <taxon>Spirochaetales</taxon>
        <taxon>Borreliaceae</taxon>
        <taxon>Borreliella</taxon>
    </lineage>
</organism>
<dbReference type="Proteomes" id="UP000006166">
    <property type="component" value="Plasmid SV1_lp17"/>
</dbReference>
<name>A0A806C6R0_9SPIR</name>
<reference evidence="1 2" key="1">
    <citation type="journal article" date="2011" name="J. Bacteriol.">
        <title>Whole genome sequence of an unusual Borrelia burgdorferi sensu lato isolate.</title>
        <authorList>
            <person name="Casjens S.R."/>
            <person name="Fraser-Liggett C.M."/>
            <person name="Mongodin E.F."/>
            <person name="Qiu W.G."/>
            <person name="Dunn J.J."/>
            <person name="Luft B.J."/>
            <person name="Schutzer S.E."/>
        </authorList>
    </citation>
    <scope>NUCLEOTIDE SEQUENCE [LARGE SCALE GENOMIC DNA]</scope>
    <source>
        <strain evidence="1 2">SV1</strain>
    </source>
</reference>
<accession>A0A806C6R0</accession>